<evidence type="ECO:0000256" key="1">
    <source>
        <dbReference type="ARBA" id="ARBA00022649"/>
    </source>
</evidence>
<dbReference type="GO" id="GO:0016757">
    <property type="term" value="F:glycosyltransferase activity"/>
    <property type="evidence" value="ECO:0007669"/>
    <property type="project" value="UniProtKB-KW"/>
</dbReference>
<sequence length="107" mass="12280">MLTSSGVVIADRNAASDYVTFLSPTEAEHKLDIDKICARYWTHPDNQFEEWEHKSLMCAEVLVPHNVAPENIIRVFVPSSDLKEFVITMGFDREIIINPDLFFHMGQ</sequence>
<gene>
    <name evidence="7" type="ORF">RJ53_09990</name>
</gene>
<keyword evidence="2" id="KW-0328">Glycosyltransferase</keyword>
<dbReference type="EMBL" id="JWHL01000020">
    <property type="protein sequence ID" value="MBR1369786.1"/>
    <property type="molecule type" value="Genomic_DNA"/>
</dbReference>
<evidence type="ECO:0000256" key="3">
    <source>
        <dbReference type="ARBA" id="ARBA00022679"/>
    </source>
</evidence>
<feature type="domain" description="DarT" evidence="6">
    <location>
        <begin position="1"/>
        <end position="107"/>
    </location>
</feature>
<keyword evidence="1" id="KW-1277">Toxin-antitoxin system</keyword>
<name>A0A8J7W8P4_9EURY</name>
<dbReference type="Pfam" id="PF14487">
    <property type="entry name" value="DarT"/>
    <property type="match status" value="1"/>
</dbReference>
<proteinExistence type="predicted"/>
<evidence type="ECO:0000259" key="6">
    <source>
        <dbReference type="PROSITE" id="PS52018"/>
    </source>
</evidence>
<dbReference type="Proteomes" id="UP000730161">
    <property type="component" value="Unassembled WGS sequence"/>
</dbReference>
<evidence type="ECO:0000256" key="2">
    <source>
        <dbReference type="ARBA" id="ARBA00022676"/>
    </source>
</evidence>
<protein>
    <recommendedName>
        <fullName evidence="6">DarT domain-containing protein</fullName>
    </recommendedName>
</protein>
<dbReference type="GO" id="GO:0016779">
    <property type="term" value="F:nucleotidyltransferase activity"/>
    <property type="evidence" value="ECO:0007669"/>
    <property type="project" value="UniProtKB-KW"/>
</dbReference>
<keyword evidence="5" id="KW-0238">DNA-binding</keyword>
<dbReference type="GO" id="GO:0003677">
    <property type="term" value="F:DNA binding"/>
    <property type="evidence" value="ECO:0007669"/>
    <property type="project" value="UniProtKB-KW"/>
</dbReference>
<keyword evidence="4" id="KW-0548">Nucleotidyltransferase</keyword>
<keyword evidence="3" id="KW-0808">Transferase</keyword>
<dbReference type="InterPro" id="IPR029494">
    <property type="entry name" value="DarT"/>
</dbReference>
<evidence type="ECO:0000256" key="5">
    <source>
        <dbReference type="ARBA" id="ARBA00023125"/>
    </source>
</evidence>
<evidence type="ECO:0000256" key="4">
    <source>
        <dbReference type="ARBA" id="ARBA00022695"/>
    </source>
</evidence>
<dbReference type="PROSITE" id="PS52018">
    <property type="entry name" value="DART"/>
    <property type="match status" value="1"/>
</dbReference>
<evidence type="ECO:0000313" key="7">
    <source>
        <dbReference type="EMBL" id="MBR1369786.1"/>
    </source>
</evidence>
<dbReference type="AlphaFoldDB" id="A0A8J7W8P4"/>
<comment type="caution">
    <text evidence="7">The sequence shown here is derived from an EMBL/GenBank/DDBJ whole genome shotgun (WGS) entry which is preliminary data.</text>
</comment>
<evidence type="ECO:0000313" key="8">
    <source>
        <dbReference type="Proteomes" id="UP000730161"/>
    </source>
</evidence>
<organism evidence="7 8">
    <name type="scientific">Methanocalculus chunghsingensis</name>
    <dbReference type="NCBI Taxonomy" id="156457"/>
    <lineage>
        <taxon>Archaea</taxon>
        <taxon>Methanobacteriati</taxon>
        <taxon>Methanobacteriota</taxon>
        <taxon>Stenosarchaea group</taxon>
        <taxon>Methanomicrobia</taxon>
        <taxon>Methanomicrobiales</taxon>
        <taxon>Methanocalculaceae</taxon>
        <taxon>Methanocalculus</taxon>
    </lineage>
</organism>
<reference evidence="7" key="1">
    <citation type="submission" date="2014-12" db="EMBL/GenBank/DDBJ databases">
        <authorList>
            <person name="Huang H.-H."/>
            <person name="Chen S.-C."/>
            <person name="Lai M.-C."/>
        </authorList>
    </citation>
    <scope>NUCLEOTIDE SEQUENCE</scope>
    <source>
        <strain evidence="7">K1F9705b</strain>
    </source>
</reference>
<keyword evidence="8" id="KW-1185">Reference proteome</keyword>
<accession>A0A8J7W8P4</accession>